<dbReference type="InterPro" id="IPR036864">
    <property type="entry name" value="Zn2-C6_fun-type_DNA-bd_sf"/>
</dbReference>
<feature type="domain" description="Zn(2)-C6 fungal-type" evidence="1">
    <location>
        <begin position="33"/>
        <end position="59"/>
    </location>
</feature>
<comment type="caution">
    <text evidence="2">The sequence shown here is derived from an EMBL/GenBank/DDBJ whole genome shotgun (WGS) entry which is preliminary data.</text>
</comment>
<dbReference type="GO" id="GO:0000981">
    <property type="term" value="F:DNA-binding transcription factor activity, RNA polymerase II-specific"/>
    <property type="evidence" value="ECO:0007669"/>
    <property type="project" value="InterPro"/>
</dbReference>
<organism evidence="2 3">
    <name type="scientific">Jimgerdemannia flammicorona</name>
    <dbReference type="NCBI Taxonomy" id="994334"/>
    <lineage>
        <taxon>Eukaryota</taxon>
        <taxon>Fungi</taxon>
        <taxon>Fungi incertae sedis</taxon>
        <taxon>Mucoromycota</taxon>
        <taxon>Mucoromycotina</taxon>
        <taxon>Endogonomycetes</taxon>
        <taxon>Endogonales</taxon>
        <taxon>Endogonaceae</taxon>
        <taxon>Jimgerdemannia</taxon>
    </lineage>
</organism>
<gene>
    <name evidence="2" type="ORF">BC938DRAFT_476951</name>
</gene>
<dbReference type="Gene3D" id="4.10.240.10">
    <property type="entry name" value="Zn(2)-C6 fungal-type DNA-binding domain"/>
    <property type="match status" value="1"/>
</dbReference>
<dbReference type="AlphaFoldDB" id="A0A433QPX5"/>
<dbReference type="CDD" id="cd00067">
    <property type="entry name" value="GAL4"/>
    <property type="match status" value="1"/>
</dbReference>
<dbReference type="SMART" id="SM00066">
    <property type="entry name" value="GAL4"/>
    <property type="match status" value="1"/>
</dbReference>
<protein>
    <recommendedName>
        <fullName evidence="1">Zn(2)-C6 fungal-type domain-containing protein</fullName>
    </recommendedName>
</protein>
<dbReference type="SUPFAM" id="SSF57701">
    <property type="entry name" value="Zn2/Cys6 DNA-binding domain"/>
    <property type="match status" value="1"/>
</dbReference>
<keyword evidence="3" id="KW-1185">Reference proteome</keyword>
<dbReference type="PROSITE" id="PS50048">
    <property type="entry name" value="ZN2_CY6_FUNGAL_2"/>
    <property type="match status" value="1"/>
</dbReference>
<dbReference type="EMBL" id="RBNJ01002559">
    <property type="protein sequence ID" value="RUS31836.1"/>
    <property type="molecule type" value="Genomic_DNA"/>
</dbReference>
<dbReference type="Proteomes" id="UP000274822">
    <property type="component" value="Unassembled WGS sequence"/>
</dbReference>
<accession>A0A433QPX5</accession>
<dbReference type="InterPro" id="IPR001138">
    <property type="entry name" value="Zn2Cys6_DnaBD"/>
</dbReference>
<dbReference type="GO" id="GO:0008270">
    <property type="term" value="F:zinc ion binding"/>
    <property type="evidence" value="ECO:0007669"/>
    <property type="project" value="InterPro"/>
</dbReference>
<evidence type="ECO:0000313" key="3">
    <source>
        <dbReference type="Proteomes" id="UP000274822"/>
    </source>
</evidence>
<sequence>MRTTNPDIPYDYRRFQGAWKPVKIKNLTRTREACERCRRKRAKCDGKEPCQRCRRVDTEWVVLLPKYAAAITEDEASAVNVLRDVSP</sequence>
<evidence type="ECO:0000259" key="1">
    <source>
        <dbReference type="PROSITE" id="PS50048"/>
    </source>
</evidence>
<proteinExistence type="predicted"/>
<evidence type="ECO:0000313" key="2">
    <source>
        <dbReference type="EMBL" id="RUS31836.1"/>
    </source>
</evidence>
<dbReference type="Pfam" id="PF00172">
    <property type="entry name" value="Zn_clus"/>
    <property type="match status" value="1"/>
</dbReference>
<name>A0A433QPX5_9FUNG</name>
<reference evidence="2 3" key="1">
    <citation type="journal article" date="2018" name="New Phytol.">
        <title>Phylogenomics of Endogonaceae and evolution of mycorrhizas within Mucoromycota.</title>
        <authorList>
            <person name="Chang Y."/>
            <person name="Desiro A."/>
            <person name="Na H."/>
            <person name="Sandor L."/>
            <person name="Lipzen A."/>
            <person name="Clum A."/>
            <person name="Barry K."/>
            <person name="Grigoriev I.V."/>
            <person name="Martin F.M."/>
            <person name="Stajich J.E."/>
            <person name="Smith M.E."/>
            <person name="Bonito G."/>
            <person name="Spatafora J.W."/>
        </authorList>
    </citation>
    <scope>NUCLEOTIDE SEQUENCE [LARGE SCALE GENOMIC DNA]</scope>
    <source>
        <strain evidence="2 3">AD002</strain>
    </source>
</reference>